<dbReference type="AlphaFoldDB" id="N6VX15"/>
<keyword evidence="2" id="KW-1185">Reference proteome</keyword>
<dbReference type="EMBL" id="APMM01000057">
    <property type="protein sequence ID" value="ENN95652.1"/>
    <property type="molecule type" value="Genomic_DNA"/>
</dbReference>
<evidence type="ECO:0000313" key="1">
    <source>
        <dbReference type="EMBL" id="ENN95652.1"/>
    </source>
</evidence>
<name>N6VX15_9EURY</name>
<dbReference type="PATRIC" id="fig|1069083.5.peg.1300"/>
<dbReference type="OrthoDB" id="64786at2157"/>
<evidence type="ECO:0000313" key="2">
    <source>
        <dbReference type="Proteomes" id="UP000053695"/>
    </source>
</evidence>
<dbReference type="RefSeq" id="WP_004593906.1">
    <property type="nucleotide sequence ID" value="NZ_APMM01000057.1"/>
</dbReference>
<reference evidence="1 2" key="1">
    <citation type="journal article" date="2013" name="Genome Announc.">
        <title>Draft Genome Sequence of a Highly Flagellated, Fast-Swimming Archaeon, Methanocaldococcus villosus Strain KIN24-T80 (DSM 22612).</title>
        <authorList>
            <person name="Thennarasu S."/>
            <person name="Polireddy D."/>
            <person name="Antony A."/>
            <person name="Yada M.R."/>
            <person name="Algarawi S."/>
            <person name="Sivakumar N."/>
        </authorList>
    </citation>
    <scope>NUCLEOTIDE SEQUENCE [LARGE SCALE GENOMIC DNA]</scope>
    <source>
        <strain evidence="1 2">KIN24-T80</strain>
    </source>
</reference>
<gene>
    <name evidence="1" type="ORF">J422_06678</name>
</gene>
<dbReference type="Proteomes" id="UP000053695">
    <property type="component" value="Unassembled WGS sequence"/>
</dbReference>
<dbReference type="STRING" id="1069083.GCA_000371805_00715"/>
<accession>N6VX15</accession>
<protein>
    <submittedName>
        <fullName evidence="1">Uncharacterized protein</fullName>
    </submittedName>
</protein>
<organism evidence="1 2">
    <name type="scientific">Methanocaldococcus villosus KIN24-T80</name>
    <dbReference type="NCBI Taxonomy" id="1069083"/>
    <lineage>
        <taxon>Archaea</taxon>
        <taxon>Methanobacteriati</taxon>
        <taxon>Methanobacteriota</taxon>
        <taxon>Methanomada group</taxon>
        <taxon>Methanococci</taxon>
        <taxon>Methanococcales</taxon>
        <taxon>Methanocaldococcaceae</taxon>
        <taxon>Methanocaldococcus</taxon>
    </lineage>
</organism>
<comment type="caution">
    <text evidence="1">The sequence shown here is derived from an EMBL/GenBank/DDBJ whole genome shotgun (WGS) entry which is preliminary data.</text>
</comment>
<proteinExistence type="predicted"/>
<sequence>MVKKKTGKLHVRIFFDGSYIEGEFDIDAVIYLKNSLYKYIWTGKKDAILVWNIDEKKFLVLNPEKICGIEVIGSLMFVDDIPDKKIDVSKFKEFVEEK</sequence>